<name>A0A4R6PPH2_9GAMM</name>
<comment type="caution">
    <text evidence="1">The sequence shown here is derived from an EMBL/GenBank/DDBJ whole genome shotgun (WGS) entry which is preliminary data.</text>
</comment>
<dbReference type="Proteomes" id="UP000295531">
    <property type="component" value="Unassembled WGS sequence"/>
</dbReference>
<protein>
    <submittedName>
        <fullName evidence="1">Heme oxygenase</fullName>
    </submittedName>
</protein>
<sequence>MENLSLLALLRQQTAAKHRQVEQQAPISALMSADLDDDGYLDALFVLHDFVASAERSLQHHFGDQSSGTYYYMPRLREIIRDIHQLQGITPTYQPATVEPCFYRAIGIAYVIEGSTAGGKILAKRLARQLRRDRNSGLAYFNFHRRGTWSLFQRWLETVQLNASQRQRCISGAMDGFDTLLAQHSIYQQQSC</sequence>
<dbReference type="SUPFAM" id="SSF48613">
    <property type="entry name" value="Heme oxygenase-like"/>
    <property type="match status" value="1"/>
</dbReference>
<dbReference type="RefSeq" id="WP_133538283.1">
    <property type="nucleotide sequence ID" value="NZ_SNXI01000001.1"/>
</dbReference>
<dbReference type="GO" id="GO:0004392">
    <property type="term" value="F:heme oxygenase (decyclizing) activity"/>
    <property type="evidence" value="ECO:0007669"/>
    <property type="project" value="InterPro"/>
</dbReference>
<evidence type="ECO:0000313" key="1">
    <source>
        <dbReference type="EMBL" id="TDP40605.1"/>
    </source>
</evidence>
<dbReference type="Gene3D" id="1.20.910.10">
    <property type="entry name" value="Heme oxygenase-like"/>
    <property type="match status" value="1"/>
</dbReference>
<accession>A0A4R6PPH2</accession>
<proteinExistence type="predicted"/>
<gene>
    <name evidence="1" type="ORF">DEU29_101149</name>
</gene>
<keyword evidence="2" id="KW-1185">Reference proteome</keyword>
<dbReference type="AlphaFoldDB" id="A0A4R6PPH2"/>
<dbReference type="InterPro" id="IPR016053">
    <property type="entry name" value="Haem_Oase-like"/>
</dbReference>
<dbReference type="CDD" id="cd19166">
    <property type="entry name" value="HemeO-bac"/>
    <property type="match status" value="1"/>
</dbReference>
<dbReference type="InterPro" id="IPR016084">
    <property type="entry name" value="Haem_Oase-like_multi-hlx"/>
</dbReference>
<organism evidence="1 2">
    <name type="scientific">Idiomarina aquatica</name>
    <dbReference type="NCBI Taxonomy" id="1327752"/>
    <lineage>
        <taxon>Bacteria</taxon>
        <taxon>Pseudomonadati</taxon>
        <taxon>Pseudomonadota</taxon>
        <taxon>Gammaproteobacteria</taxon>
        <taxon>Alteromonadales</taxon>
        <taxon>Idiomarinaceae</taxon>
        <taxon>Idiomarina</taxon>
    </lineage>
</organism>
<dbReference type="Pfam" id="PF01126">
    <property type="entry name" value="Heme_oxygenase"/>
    <property type="match status" value="1"/>
</dbReference>
<dbReference type="OrthoDB" id="114943at2"/>
<reference evidence="1 2" key="1">
    <citation type="submission" date="2019-03" db="EMBL/GenBank/DDBJ databases">
        <title>Freshwater and sediment microbial communities from various areas in North America, analyzing microbe dynamics in response to fracking.</title>
        <authorList>
            <person name="Lamendella R."/>
        </authorList>
    </citation>
    <scope>NUCLEOTIDE SEQUENCE [LARGE SCALE GENOMIC DNA]</scope>
    <source>
        <strain evidence="1 2">18_TX</strain>
    </source>
</reference>
<evidence type="ECO:0000313" key="2">
    <source>
        <dbReference type="Proteomes" id="UP000295531"/>
    </source>
</evidence>
<dbReference type="EMBL" id="SNXI01000001">
    <property type="protein sequence ID" value="TDP40605.1"/>
    <property type="molecule type" value="Genomic_DNA"/>
</dbReference>
<dbReference type="GO" id="GO:0006788">
    <property type="term" value="P:heme oxidation"/>
    <property type="evidence" value="ECO:0007669"/>
    <property type="project" value="InterPro"/>
</dbReference>